<dbReference type="AlphaFoldDB" id="U4LWU2"/>
<dbReference type="OrthoDB" id="5295250at2759"/>
<dbReference type="EMBL" id="HF936296">
    <property type="protein sequence ID" value="CCX34073.1"/>
    <property type="molecule type" value="Genomic_DNA"/>
</dbReference>
<feature type="domain" description="F-box" evidence="1">
    <location>
        <begin position="58"/>
        <end position="104"/>
    </location>
</feature>
<gene>
    <name evidence="2" type="ORF">PCON_02551</name>
</gene>
<evidence type="ECO:0000313" key="3">
    <source>
        <dbReference type="Proteomes" id="UP000018144"/>
    </source>
</evidence>
<accession>U4LWU2</accession>
<dbReference type="PROSITE" id="PS50181">
    <property type="entry name" value="FBOX"/>
    <property type="match status" value="1"/>
</dbReference>
<organism evidence="2 3">
    <name type="scientific">Pyronema omphalodes (strain CBS 100304)</name>
    <name type="common">Pyronema confluens</name>
    <dbReference type="NCBI Taxonomy" id="1076935"/>
    <lineage>
        <taxon>Eukaryota</taxon>
        <taxon>Fungi</taxon>
        <taxon>Dikarya</taxon>
        <taxon>Ascomycota</taxon>
        <taxon>Pezizomycotina</taxon>
        <taxon>Pezizomycetes</taxon>
        <taxon>Pezizales</taxon>
        <taxon>Pyronemataceae</taxon>
        <taxon>Pyronema</taxon>
    </lineage>
</organism>
<keyword evidence="3" id="KW-1185">Reference proteome</keyword>
<evidence type="ECO:0000313" key="2">
    <source>
        <dbReference type="EMBL" id="CCX34073.1"/>
    </source>
</evidence>
<evidence type="ECO:0000259" key="1">
    <source>
        <dbReference type="PROSITE" id="PS50181"/>
    </source>
</evidence>
<protein>
    <recommendedName>
        <fullName evidence="1">F-box domain-containing protein</fullName>
    </recommendedName>
</protein>
<dbReference type="STRING" id="1076935.U4LWU2"/>
<dbReference type="SUPFAM" id="SSF81383">
    <property type="entry name" value="F-box domain"/>
    <property type="match status" value="1"/>
</dbReference>
<name>U4LWU2_PYROM</name>
<dbReference type="SMART" id="SM00256">
    <property type="entry name" value="FBOX"/>
    <property type="match status" value="1"/>
</dbReference>
<dbReference type="Proteomes" id="UP000018144">
    <property type="component" value="Unassembled WGS sequence"/>
</dbReference>
<dbReference type="SUPFAM" id="SSF82171">
    <property type="entry name" value="DPP6 N-terminal domain-like"/>
    <property type="match status" value="1"/>
</dbReference>
<dbReference type="InterPro" id="IPR036047">
    <property type="entry name" value="F-box-like_dom_sf"/>
</dbReference>
<reference evidence="2 3" key="1">
    <citation type="journal article" date="2013" name="PLoS Genet.">
        <title>The genome and development-dependent transcriptomes of Pyronema confluens: a window into fungal evolution.</title>
        <authorList>
            <person name="Traeger S."/>
            <person name="Altegoer F."/>
            <person name="Freitag M."/>
            <person name="Gabaldon T."/>
            <person name="Kempken F."/>
            <person name="Kumar A."/>
            <person name="Marcet-Houben M."/>
            <person name="Poggeler S."/>
            <person name="Stajich J.E."/>
            <person name="Nowrousian M."/>
        </authorList>
    </citation>
    <scope>NUCLEOTIDE SEQUENCE [LARGE SCALE GENOMIC DNA]</scope>
    <source>
        <strain evidence="3">CBS 100304</strain>
        <tissue evidence="2">Vegetative mycelium</tissue>
    </source>
</reference>
<dbReference type="Pfam" id="PF12937">
    <property type="entry name" value="F-box-like"/>
    <property type="match status" value="1"/>
</dbReference>
<sequence length="529" mass="60789">MATQSTFDESTFRLLDAFVALPHVSRQKFLSELCEHLRPSEWWLIKKILTDRDESLRCDIVGALPIEILFQIFDYLPLTASINLRLVSKQWNELLSSDTFCRFLATKWYPSECRHYMSNEGQMTKPWSWVFENALSRYTALCRGDFKYKTIETPDIATRNVCPGALSYYDGYLAGLDENQMIITIADLNKFPVTTWSFPIPTRGVIWSIHLMKDYIWANEDLDRSRAHIMNLRTNEWKRIQYPNAGVRYGHADGNFVAHLCGSYVYLYSAETNTLTTICQEGKNPSAVDPWIADAYEDGLFIIVDSFRNQIVVRSGLQDTVRFYSMAPVKLIKTERFNRFTTIGPGTGDTDMESGRYLDGLDRDPCLINTTFYKRPGIPMDKGGNGVYIATYNRHSGIIESSYCNVLGISIDDSINLVDAVQLWDDIIFFSMLNASGPAGDTDRLSPSTMIATKVHTQRIIEGKEEPQWLDSHLASVETLNQCVMQKRMSRGKYLFWNEPEKTFVIVEVRGIWEKRDDEDKDLAEHFMM</sequence>
<dbReference type="Gene3D" id="1.20.1280.50">
    <property type="match status" value="1"/>
</dbReference>
<proteinExistence type="predicted"/>
<dbReference type="InterPro" id="IPR001810">
    <property type="entry name" value="F-box_dom"/>
</dbReference>